<dbReference type="Pfam" id="PF12833">
    <property type="entry name" value="HTH_18"/>
    <property type="match status" value="1"/>
</dbReference>
<dbReference type="SUPFAM" id="SSF52317">
    <property type="entry name" value="Class I glutamine amidotransferase-like"/>
    <property type="match status" value="1"/>
</dbReference>
<organism evidence="7 8">
    <name type="scientific">Pseudomonas silesiensis</name>
    <dbReference type="NCBI Taxonomy" id="1853130"/>
    <lineage>
        <taxon>Bacteria</taxon>
        <taxon>Pseudomonadati</taxon>
        <taxon>Pseudomonadota</taxon>
        <taxon>Gammaproteobacteria</taxon>
        <taxon>Pseudomonadales</taxon>
        <taxon>Pseudomonadaceae</taxon>
        <taxon>Pseudomonas</taxon>
    </lineage>
</organism>
<dbReference type="OrthoDB" id="6994979at2"/>
<dbReference type="RefSeq" id="WP_082930312.1">
    <property type="nucleotide sequence ID" value="NZ_CP014870.1"/>
</dbReference>
<evidence type="ECO:0000256" key="3">
    <source>
        <dbReference type="ARBA" id="ARBA00023159"/>
    </source>
</evidence>
<dbReference type="Gene3D" id="1.10.10.60">
    <property type="entry name" value="Homeodomain-like"/>
    <property type="match status" value="1"/>
</dbReference>
<name>A0A191YT50_9PSED</name>
<proteinExistence type="predicted"/>
<dbReference type="PANTHER" id="PTHR46796:SF6">
    <property type="entry name" value="ARAC SUBFAMILY"/>
    <property type="match status" value="1"/>
</dbReference>
<dbReference type="InterPro" id="IPR050204">
    <property type="entry name" value="AraC_XylS_family_regulators"/>
</dbReference>
<keyword evidence="2" id="KW-0238">DNA-binding</keyword>
<evidence type="ECO:0000256" key="4">
    <source>
        <dbReference type="ARBA" id="ARBA00023163"/>
    </source>
</evidence>
<dbReference type="InterPro" id="IPR029062">
    <property type="entry name" value="Class_I_gatase-like"/>
</dbReference>
<accession>A0A191YT50</accession>
<evidence type="ECO:0000256" key="1">
    <source>
        <dbReference type="ARBA" id="ARBA00023015"/>
    </source>
</evidence>
<dbReference type="PROSITE" id="PS01124">
    <property type="entry name" value="HTH_ARAC_FAMILY_2"/>
    <property type="match status" value="1"/>
</dbReference>
<dbReference type="EMBL" id="CP014870">
    <property type="protein sequence ID" value="ANJ55968.1"/>
    <property type="molecule type" value="Genomic_DNA"/>
</dbReference>
<dbReference type="SMART" id="SM00342">
    <property type="entry name" value="HTH_ARAC"/>
    <property type="match status" value="1"/>
</dbReference>
<dbReference type="Gene3D" id="3.40.50.880">
    <property type="match status" value="1"/>
</dbReference>
<keyword evidence="4" id="KW-0804">Transcription</keyword>
<sequence length="362" mass="39468">MVSSVFDKFKPGEDAFSAHPGESDRPQPSPLRIGFWLMEAFDLYTLANALEPLRLANQVAGRTLCQWQMLSLHGGQLHASNGIATATVQLDQAQALDVLILCGGDSVHAGADQPDVRQQLGYWAQQPISLGALGKAGWLLAQIGALDGYRCSLPEPDARESQGAFKELNPVAAPFCVDRHRLTCVGPQAVQGLMHELLSRNHGRALVLRMEKHAARQARPLQAMHNAPARLQAALALMGDHLSRTLGIDELAEKMGMSRRHLERLFKRSLGCSPSRHYLDLRLQRARQLLQAGGQSMVEVVQACGFVSVQHFARCYRQYFGAHPREDEGGDLLGIAGCQSASILNVPASSLRCGDPTSQLPH</sequence>
<comment type="function">
    <text evidence="5">Regulatory protein of the TOL plasmid xyl operons. XylS activates the xylXYZLTEGFJQKIH operon required for the degradation of toluene, m-xylene and p-xylene.</text>
</comment>
<evidence type="ECO:0000259" key="6">
    <source>
        <dbReference type="PROSITE" id="PS01124"/>
    </source>
</evidence>
<evidence type="ECO:0000256" key="2">
    <source>
        <dbReference type="ARBA" id="ARBA00023125"/>
    </source>
</evidence>
<keyword evidence="3" id="KW-0010">Activator</keyword>
<dbReference type="KEGG" id="psil:PMA3_12790"/>
<dbReference type="InterPro" id="IPR009057">
    <property type="entry name" value="Homeodomain-like_sf"/>
</dbReference>
<gene>
    <name evidence="7" type="ORF">PMA3_12790</name>
</gene>
<dbReference type="PANTHER" id="PTHR46796">
    <property type="entry name" value="HTH-TYPE TRANSCRIPTIONAL ACTIVATOR RHAS-RELATED"/>
    <property type="match status" value="1"/>
</dbReference>
<dbReference type="AlphaFoldDB" id="A0A191YT50"/>
<dbReference type="Proteomes" id="UP000078354">
    <property type="component" value="Chromosome"/>
</dbReference>
<keyword evidence="1" id="KW-0805">Transcription regulation</keyword>
<dbReference type="SUPFAM" id="SSF46689">
    <property type="entry name" value="Homeodomain-like"/>
    <property type="match status" value="2"/>
</dbReference>
<dbReference type="GO" id="GO:0043565">
    <property type="term" value="F:sequence-specific DNA binding"/>
    <property type="evidence" value="ECO:0007669"/>
    <property type="project" value="InterPro"/>
</dbReference>
<feature type="domain" description="HTH araC/xylS-type" evidence="6">
    <location>
        <begin position="232"/>
        <end position="330"/>
    </location>
</feature>
<dbReference type="InterPro" id="IPR018060">
    <property type="entry name" value="HTH_AraC"/>
</dbReference>
<reference evidence="7 8" key="1">
    <citation type="journal article" date="2018" name="Syst. Appl. Microbiol.">
        <title>Pseudomonas silesiensis sp. nov. strain A3T isolated from a biological pesticide sewage treatment plant and analysis of the complete genome sequence.</title>
        <authorList>
            <person name="Kaminski M.A."/>
            <person name="Furmanczyk E.M."/>
            <person name="Sobczak A."/>
            <person name="Dziembowski A."/>
            <person name="Lipinski L."/>
        </authorList>
    </citation>
    <scope>NUCLEOTIDE SEQUENCE [LARGE SCALE GENOMIC DNA]</scope>
    <source>
        <strain evidence="7 8">A3</strain>
    </source>
</reference>
<evidence type="ECO:0000256" key="5">
    <source>
        <dbReference type="ARBA" id="ARBA00037345"/>
    </source>
</evidence>
<keyword evidence="8" id="KW-1185">Reference proteome</keyword>
<dbReference type="CDD" id="cd03136">
    <property type="entry name" value="GATase1_AraC_ArgR_like"/>
    <property type="match status" value="1"/>
</dbReference>
<dbReference type="STRING" id="1853130.PMA3_12790"/>
<dbReference type="GO" id="GO:0003700">
    <property type="term" value="F:DNA-binding transcription factor activity"/>
    <property type="evidence" value="ECO:0007669"/>
    <property type="project" value="InterPro"/>
</dbReference>
<protein>
    <submittedName>
        <fullName evidence="7">AraC family transcriptional regulator</fullName>
    </submittedName>
</protein>
<evidence type="ECO:0000313" key="8">
    <source>
        <dbReference type="Proteomes" id="UP000078354"/>
    </source>
</evidence>
<evidence type="ECO:0000313" key="7">
    <source>
        <dbReference type="EMBL" id="ANJ55968.1"/>
    </source>
</evidence>